<dbReference type="AlphaFoldDB" id="F4Q1G1"/>
<reference evidence="2" key="1">
    <citation type="journal article" date="2011" name="Genome Res.">
        <title>Phylogeny-wide analysis of social amoeba genomes highlights ancient origins for complex intercellular communication.</title>
        <authorList>
            <person name="Heidel A.J."/>
            <person name="Lawal H.M."/>
            <person name="Felder M."/>
            <person name="Schilde C."/>
            <person name="Helps N.R."/>
            <person name="Tunggal B."/>
            <person name="Rivero F."/>
            <person name="John U."/>
            <person name="Schleicher M."/>
            <person name="Eichinger L."/>
            <person name="Platzer M."/>
            <person name="Noegel A.A."/>
            <person name="Schaap P."/>
            <person name="Gloeckner G."/>
        </authorList>
    </citation>
    <scope>NUCLEOTIDE SEQUENCE [LARGE SCALE GENOMIC DNA]</scope>
    <source>
        <strain evidence="2">SH3</strain>
    </source>
</reference>
<proteinExistence type="predicted"/>
<dbReference type="GeneID" id="14870536"/>
<gene>
    <name evidence="1" type="ORF">DFA_04158</name>
</gene>
<dbReference type="RefSeq" id="XP_004366566.1">
    <property type="nucleotide sequence ID" value="XM_004366509.1"/>
</dbReference>
<dbReference type="Proteomes" id="UP000007797">
    <property type="component" value="Unassembled WGS sequence"/>
</dbReference>
<name>F4Q1G1_CACFS</name>
<evidence type="ECO:0000313" key="1">
    <source>
        <dbReference type="EMBL" id="EGG18662.1"/>
    </source>
</evidence>
<evidence type="ECO:0000313" key="2">
    <source>
        <dbReference type="Proteomes" id="UP000007797"/>
    </source>
</evidence>
<protein>
    <submittedName>
        <fullName evidence="1">Uncharacterized protein</fullName>
    </submittedName>
</protein>
<accession>F4Q1G1</accession>
<keyword evidence="2" id="KW-1185">Reference proteome</keyword>
<dbReference type="EMBL" id="GL883018">
    <property type="protein sequence ID" value="EGG18662.1"/>
    <property type="molecule type" value="Genomic_DNA"/>
</dbReference>
<dbReference type="KEGG" id="dfa:DFA_04158"/>
<sequence length="89" mass="10457">MASLGGKVIRIKVNLFWGFVHVYDTCYMDVDHVSYYEEREEDDEGVEEDERNEVEVIDYRCSMAFYRDGPVCPPLPSRYLLQSGYPISY</sequence>
<organism evidence="1 2">
    <name type="scientific">Cavenderia fasciculata</name>
    <name type="common">Slime mold</name>
    <name type="synonym">Dictyostelium fasciculatum</name>
    <dbReference type="NCBI Taxonomy" id="261658"/>
    <lineage>
        <taxon>Eukaryota</taxon>
        <taxon>Amoebozoa</taxon>
        <taxon>Evosea</taxon>
        <taxon>Eumycetozoa</taxon>
        <taxon>Dictyostelia</taxon>
        <taxon>Acytosteliales</taxon>
        <taxon>Cavenderiaceae</taxon>
        <taxon>Cavenderia</taxon>
    </lineage>
</organism>